<comment type="caution">
    <text evidence="1">The sequence shown here is derived from an EMBL/GenBank/DDBJ whole genome shotgun (WGS) entry which is preliminary data.</text>
</comment>
<sequence length="166" mass="18766">METSSLFSFFYEDCNDSNVGCTYKFEAYDSKGAVVAGDKNKEFTRSRPIADVGHPKLSIWKSFGTRDLEVVWYHFAETEQIACVQCIGTEQQPWLHPWLSEQWSWLMRSLPIFATLKRFGGRRGKVKAVAVVEVKGMEVALVEGWEFGLEVGSGGWVGDLRLGFGR</sequence>
<keyword evidence="2" id="KW-1185">Reference proteome</keyword>
<dbReference type="EMBL" id="BJWL01000015">
    <property type="protein sequence ID" value="GFZ02931.1"/>
    <property type="molecule type" value="Genomic_DNA"/>
</dbReference>
<protein>
    <submittedName>
        <fullName evidence="1">Uncharacterized protein</fullName>
    </submittedName>
</protein>
<dbReference type="Proteomes" id="UP000585474">
    <property type="component" value="Unassembled WGS sequence"/>
</dbReference>
<evidence type="ECO:0000313" key="2">
    <source>
        <dbReference type="Proteomes" id="UP000585474"/>
    </source>
</evidence>
<dbReference type="OrthoDB" id="19619at2759"/>
<reference evidence="1 2" key="1">
    <citation type="submission" date="2019-07" db="EMBL/GenBank/DDBJ databases">
        <title>De Novo Assembly of kiwifruit Actinidia rufa.</title>
        <authorList>
            <person name="Sugita-Konishi S."/>
            <person name="Sato K."/>
            <person name="Mori E."/>
            <person name="Abe Y."/>
            <person name="Kisaki G."/>
            <person name="Hamano K."/>
            <person name="Suezawa K."/>
            <person name="Otani M."/>
            <person name="Fukuda T."/>
            <person name="Manabe T."/>
            <person name="Gomi K."/>
            <person name="Tabuchi M."/>
            <person name="Akimitsu K."/>
            <person name="Kataoka I."/>
        </authorList>
    </citation>
    <scope>NUCLEOTIDE SEQUENCE [LARGE SCALE GENOMIC DNA]</scope>
    <source>
        <strain evidence="2">cv. Fuchu</strain>
    </source>
</reference>
<proteinExistence type="predicted"/>
<organism evidence="1 2">
    <name type="scientific">Actinidia rufa</name>
    <dbReference type="NCBI Taxonomy" id="165716"/>
    <lineage>
        <taxon>Eukaryota</taxon>
        <taxon>Viridiplantae</taxon>
        <taxon>Streptophyta</taxon>
        <taxon>Embryophyta</taxon>
        <taxon>Tracheophyta</taxon>
        <taxon>Spermatophyta</taxon>
        <taxon>Magnoliopsida</taxon>
        <taxon>eudicotyledons</taxon>
        <taxon>Gunneridae</taxon>
        <taxon>Pentapetalae</taxon>
        <taxon>asterids</taxon>
        <taxon>Ericales</taxon>
        <taxon>Actinidiaceae</taxon>
        <taxon>Actinidia</taxon>
    </lineage>
</organism>
<accession>A0A7J0FW52</accession>
<name>A0A7J0FW52_9ERIC</name>
<evidence type="ECO:0000313" key="1">
    <source>
        <dbReference type="EMBL" id="GFZ02931.1"/>
    </source>
</evidence>
<gene>
    <name evidence="1" type="ORF">Acr_15g0015390</name>
</gene>
<dbReference type="AlphaFoldDB" id="A0A7J0FW52"/>